<reference evidence="2 3" key="1">
    <citation type="submission" date="2017-06" db="EMBL/GenBank/DDBJ databases">
        <authorList>
            <person name="Kim H.J."/>
            <person name="Triplett B.A."/>
        </authorList>
    </citation>
    <scope>NUCLEOTIDE SEQUENCE [LARGE SCALE GENOMIC DNA]</scope>
    <source>
        <strain evidence="2 3">DSM 8800</strain>
    </source>
</reference>
<dbReference type="GO" id="GO:0051920">
    <property type="term" value="F:peroxiredoxin activity"/>
    <property type="evidence" value="ECO:0007669"/>
    <property type="project" value="InterPro"/>
</dbReference>
<dbReference type="Gene3D" id="1.20.1290.10">
    <property type="entry name" value="AhpD-like"/>
    <property type="match status" value="1"/>
</dbReference>
<organism evidence="2 3">
    <name type="scientific">Halorubrum vacuolatum</name>
    <name type="common">Natronobacterium vacuolatum</name>
    <dbReference type="NCBI Taxonomy" id="63740"/>
    <lineage>
        <taxon>Archaea</taxon>
        <taxon>Methanobacteriati</taxon>
        <taxon>Methanobacteriota</taxon>
        <taxon>Stenosarchaea group</taxon>
        <taxon>Halobacteria</taxon>
        <taxon>Halobacteriales</taxon>
        <taxon>Haloferacaceae</taxon>
        <taxon>Halorubrum</taxon>
    </lineage>
</organism>
<evidence type="ECO:0000259" key="1">
    <source>
        <dbReference type="Pfam" id="PF02627"/>
    </source>
</evidence>
<dbReference type="AlphaFoldDB" id="A0A238UQS2"/>
<evidence type="ECO:0000313" key="2">
    <source>
        <dbReference type="EMBL" id="SNR24502.1"/>
    </source>
</evidence>
<gene>
    <name evidence="2" type="ORF">SAMN06264855_101270</name>
</gene>
<dbReference type="PANTHER" id="PTHR34846:SF5">
    <property type="entry name" value="CARBOXYMUCONOLACTONE DECARBOXYLASE-LIKE DOMAIN-CONTAINING PROTEIN"/>
    <property type="match status" value="1"/>
</dbReference>
<accession>A0A238UQS2</accession>
<dbReference type="Pfam" id="PF02627">
    <property type="entry name" value="CMD"/>
    <property type="match status" value="1"/>
</dbReference>
<proteinExistence type="predicted"/>
<dbReference type="PANTHER" id="PTHR34846">
    <property type="entry name" value="4-CARBOXYMUCONOLACTONE DECARBOXYLASE FAMILY PROTEIN (AFU_ORTHOLOGUE AFUA_6G11590)"/>
    <property type="match status" value="1"/>
</dbReference>
<sequence>MARIDPVDPIDLPAEKRDLLDTLSEKTSDEDTVDHPLEGGTLNVYRTLGRNLGVLEGFRAYGSVVWNESGLTPHERETVILATSYHAGSAYEWHQHVRVALDEGMSPEHILAIASEESDRLDEPFAALVAYVEAFVDDDVDDAIHARLAGHYDEETIVGICALTGCYLGLARLLSSLDVETESEFVGWKLERLELDR</sequence>
<dbReference type="Proteomes" id="UP000198397">
    <property type="component" value="Unassembled WGS sequence"/>
</dbReference>
<protein>
    <submittedName>
        <fullName evidence="2">Carboxymuconolactone decarboxylase family protein</fullName>
    </submittedName>
</protein>
<evidence type="ECO:0000313" key="3">
    <source>
        <dbReference type="Proteomes" id="UP000198397"/>
    </source>
</evidence>
<dbReference type="SUPFAM" id="SSF69118">
    <property type="entry name" value="AhpD-like"/>
    <property type="match status" value="1"/>
</dbReference>
<dbReference type="EMBL" id="FZNQ01000001">
    <property type="protein sequence ID" value="SNR24502.1"/>
    <property type="molecule type" value="Genomic_DNA"/>
</dbReference>
<dbReference type="InterPro" id="IPR029032">
    <property type="entry name" value="AhpD-like"/>
</dbReference>
<dbReference type="RefSeq" id="WP_089383246.1">
    <property type="nucleotide sequence ID" value="NZ_FZNQ01000001.1"/>
</dbReference>
<dbReference type="OrthoDB" id="343109at2157"/>
<keyword evidence="3" id="KW-1185">Reference proteome</keyword>
<name>A0A238UQS2_HALVU</name>
<dbReference type="InterPro" id="IPR003779">
    <property type="entry name" value="CMD-like"/>
</dbReference>
<feature type="domain" description="Carboxymuconolactone decarboxylase-like" evidence="1">
    <location>
        <begin position="57"/>
        <end position="115"/>
    </location>
</feature>